<evidence type="ECO:0000256" key="2">
    <source>
        <dbReference type="ARBA" id="ARBA00014632"/>
    </source>
</evidence>
<keyword evidence="6" id="KW-0012">Acyltransferase</keyword>
<comment type="similarity">
    <text evidence="1">Belongs to the NodA family.</text>
</comment>
<evidence type="ECO:0000313" key="6">
    <source>
        <dbReference type="EMBL" id="MEJ2864915.1"/>
    </source>
</evidence>
<evidence type="ECO:0000259" key="5">
    <source>
        <dbReference type="PROSITE" id="PS51186"/>
    </source>
</evidence>
<dbReference type="CDD" id="cd04301">
    <property type="entry name" value="NAT_SF"/>
    <property type="match status" value="1"/>
</dbReference>
<dbReference type="SUPFAM" id="SSF55729">
    <property type="entry name" value="Acyl-CoA N-acyltransferases (Nat)"/>
    <property type="match status" value="1"/>
</dbReference>
<name>A0ABU8ME07_9PSEU</name>
<keyword evidence="7" id="KW-1185">Reference proteome</keyword>
<evidence type="ECO:0000313" key="7">
    <source>
        <dbReference type="Proteomes" id="UP001369736"/>
    </source>
</evidence>
<reference evidence="6 7" key="1">
    <citation type="submission" date="2024-03" db="EMBL/GenBank/DDBJ databases">
        <title>Actinomycetospora sp. OC33-EN07, a novel actinomycete isolated from wild orchid (Aerides multiflora).</title>
        <authorList>
            <person name="Suriyachadkun C."/>
        </authorList>
    </citation>
    <scope>NUCLEOTIDE SEQUENCE [LARGE SCALE GENOMIC DNA]</scope>
    <source>
        <strain evidence="6 7">OC33-EN07</strain>
    </source>
</reference>
<dbReference type="PROSITE" id="PS01349">
    <property type="entry name" value="NODA"/>
    <property type="match status" value="1"/>
</dbReference>
<dbReference type="GO" id="GO:0016746">
    <property type="term" value="F:acyltransferase activity"/>
    <property type="evidence" value="ECO:0007669"/>
    <property type="project" value="UniProtKB-KW"/>
</dbReference>
<accession>A0ABU8ME07</accession>
<comment type="caution">
    <text evidence="6">The sequence shown here is derived from an EMBL/GenBank/DDBJ whole genome shotgun (WGS) entry which is preliminary data.</text>
</comment>
<evidence type="ECO:0000256" key="4">
    <source>
        <dbReference type="ARBA" id="ARBA00022679"/>
    </source>
</evidence>
<proteinExistence type="inferred from homology"/>
<sequence length="185" mass="19598">MTDPRWTVSWETDLDAAAHADVAALLSRAYARQSARFSDGRSWAGARPELRVVGRVGGVAVAHAGVVRRFLRALPDGGDVLVGDVGLVAVDPGHQGRGLGAALTARVVDVLVDLDVPFGFVSCGPAVEGFYRAAGWTRLPGVTVRLVDTHHRTRVDTDPAMVHAAGRPLSAWPPARELARDGQLV</sequence>
<feature type="domain" description="N-acetyltransferase" evidence="5">
    <location>
        <begin position="9"/>
        <end position="159"/>
    </location>
</feature>
<dbReference type="InterPro" id="IPR003484">
    <property type="entry name" value="NodA"/>
</dbReference>
<dbReference type="RefSeq" id="WP_337706280.1">
    <property type="nucleotide sequence ID" value="NZ_JBBEGM010000014.1"/>
</dbReference>
<dbReference type="EMBL" id="JBBEGM010000014">
    <property type="protein sequence ID" value="MEJ2864915.1"/>
    <property type="molecule type" value="Genomic_DNA"/>
</dbReference>
<keyword evidence="3" id="KW-0963">Cytoplasm</keyword>
<dbReference type="Proteomes" id="UP001369736">
    <property type="component" value="Unassembled WGS sequence"/>
</dbReference>
<dbReference type="Gene3D" id="3.40.630.30">
    <property type="match status" value="1"/>
</dbReference>
<dbReference type="InterPro" id="IPR000182">
    <property type="entry name" value="GNAT_dom"/>
</dbReference>
<evidence type="ECO:0000256" key="3">
    <source>
        <dbReference type="ARBA" id="ARBA00022490"/>
    </source>
</evidence>
<keyword evidence="4 6" id="KW-0808">Transferase</keyword>
<organism evidence="6 7">
    <name type="scientific">Actinomycetospora flava</name>
    <dbReference type="NCBI Taxonomy" id="3129232"/>
    <lineage>
        <taxon>Bacteria</taxon>
        <taxon>Bacillati</taxon>
        <taxon>Actinomycetota</taxon>
        <taxon>Actinomycetes</taxon>
        <taxon>Pseudonocardiales</taxon>
        <taxon>Pseudonocardiaceae</taxon>
        <taxon>Actinomycetospora</taxon>
    </lineage>
</organism>
<dbReference type="InterPro" id="IPR016181">
    <property type="entry name" value="Acyl_CoA_acyltransferase"/>
</dbReference>
<dbReference type="InterPro" id="IPR020567">
    <property type="entry name" value="Nodulation_prot_NodA_CS"/>
</dbReference>
<dbReference type="PROSITE" id="PS51186">
    <property type="entry name" value="GNAT"/>
    <property type="match status" value="1"/>
</dbReference>
<gene>
    <name evidence="6" type="ORF">WCD58_27410</name>
</gene>
<dbReference type="Pfam" id="PF02474">
    <property type="entry name" value="NodA"/>
    <property type="match status" value="1"/>
</dbReference>
<protein>
    <recommendedName>
        <fullName evidence="2">Nodulation protein A</fullName>
    </recommendedName>
</protein>
<evidence type="ECO:0000256" key="1">
    <source>
        <dbReference type="ARBA" id="ARBA00010227"/>
    </source>
</evidence>